<evidence type="ECO:0000313" key="2">
    <source>
        <dbReference type="Proteomes" id="UP000549911"/>
    </source>
</evidence>
<evidence type="ECO:0000313" key="1">
    <source>
        <dbReference type="EMBL" id="NYE36572.1"/>
    </source>
</evidence>
<dbReference type="RefSeq" id="WP_179619235.1">
    <property type="nucleotide sequence ID" value="NZ_JACCBW010000002.1"/>
</dbReference>
<accession>A0A7Y9H271</accession>
<comment type="caution">
    <text evidence="1">The sequence shown here is derived from an EMBL/GenBank/DDBJ whole genome shotgun (WGS) entry which is preliminary data.</text>
</comment>
<dbReference type="AlphaFoldDB" id="A0A7Y9H271"/>
<dbReference type="EMBL" id="JACCBW010000002">
    <property type="protein sequence ID" value="NYE36572.1"/>
    <property type="molecule type" value="Genomic_DNA"/>
</dbReference>
<dbReference type="Proteomes" id="UP000549911">
    <property type="component" value="Unassembled WGS sequence"/>
</dbReference>
<name>A0A7Y9H271_9ACTN</name>
<gene>
    <name evidence="1" type="ORF">F4692_001705</name>
</gene>
<reference evidence="1 2" key="1">
    <citation type="submission" date="2020-07" db="EMBL/GenBank/DDBJ databases">
        <authorList>
            <person name="Partida-Martinez L."/>
            <person name="Huntemann M."/>
            <person name="Clum A."/>
            <person name="Wang J."/>
            <person name="Palaniappan K."/>
            <person name="Ritter S."/>
            <person name="Chen I.-M."/>
            <person name="Stamatis D."/>
            <person name="Reddy T."/>
            <person name="O'Malley R."/>
            <person name="Daum C."/>
            <person name="Shapiro N."/>
            <person name="Ivanova N."/>
            <person name="Kyrpides N."/>
            <person name="Woyke T."/>
        </authorList>
    </citation>
    <scope>NUCLEOTIDE SEQUENCE [LARGE SCALE GENOMIC DNA]</scope>
    <source>
        <strain evidence="1 2">AT2.17</strain>
    </source>
</reference>
<protein>
    <submittedName>
        <fullName evidence="1">Uncharacterized protein</fullName>
    </submittedName>
</protein>
<reference evidence="1 2" key="2">
    <citation type="submission" date="2020-08" db="EMBL/GenBank/DDBJ databases">
        <title>The Agave Microbiome: Exploring the role of microbial communities in plant adaptations to desert environments.</title>
        <authorList>
            <person name="Partida-Martinez L.P."/>
        </authorList>
    </citation>
    <scope>NUCLEOTIDE SEQUENCE [LARGE SCALE GENOMIC DNA]</scope>
    <source>
        <strain evidence="1 2">AT2.17</strain>
    </source>
</reference>
<sequence>MAKRLFLLHVGPETVDLSAMTEVLELGGVTVPDVDADVLAHAEVEILRTHKARGLRRKEVEGAWARVCRRAWKARSDCFVSMPGFVGATPEQAALALDGLADFTVVLVVTSGFTAAPPVAWTALVKDERIHLLPAHLADDQLAAQVARIALMEEEARLDRRLAKVGKRRRKVGRRLAA</sequence>
<proteinExistence type="predicted"/>
<keyword evidence="2" id="KW-1185">Reference proteome</keyword>
<organism evidence="1 2">
    <name type="scientific">Nocardioides cavernae</name>
    <dbReference type="NCBI Taxonomy" id="1921566"/>
    <lineage>
        <taxon>Bacteria</taxon>
        <taxon>Bacillati</taxon>
        <taxon>Actinomycetota</taxon>
        <taxon>Actinomycetes</taxon>
        <taxon>Propionibacteriales</taxon>
        <taxon>Nocardioidaceae</taxon>
        <taxon>Nocardioides</taxon>
    </lineage>
</organism>